<evidence type="ECO:0000256" key="1">
    <source>
        <dbReference type="SAM" id="MobiDB-lite"/>
    </source>
</evidence>
<name>A0A150GN88_GONPE</name>
<proteinExistence type="predicted"/>
<gene>
    <name evidence="2" type="ORF">GPECTOR_13g751</name>
</gene>
<dbReference type="OrthoDB" id="550804at2759"/>
<reference evidence="3" key="1">
    <citation type="journal article" date="2016" name="Nat. Commun.">
        <title>The Gonium pectorale genome demonstrates co-option of cell cycle regulation during the evolution of multicellularity.</title>
        <authorList>
            <person name="Hanschen E.R."/>
            <person name="Marriage T.N."/>
            <person name="Ferris P.J."/>
            <person name="Hamaji T."/>
            <person name="Toyoda A."/>
            <person name="Fujiyama A."/>
            <person name="Neme R."/>
            <person name="Noguchi H."/>
            <person name="Minakuchi Y."/>
            <person name="Suzuki M."/>
            <person name="Kawai-Toyooka H."/>
            <person name="Smith D.R."/>
            <person name="Sparks H."/>
            <person name="Anderson J."/>
            <person name="Bakaric R."/>
            <person name="Luria V."/>
            <person name="Karger A."/>
            <person name="Kirschner M.W."/>
            <person name="Durand P.M."/>
            <person name="Michod R.E."/>
            <person name="Nozaki H."/>
            <person name="Olson B.J."/>
        </authorList>
    </citation>
    <scope>NUCLEOTIDE SEQUENCE [LARGE SCALE GENOMIC DNA]</scope>
    <source>
        <strain evidence="3">NIES-2863</strain>
    </source>
</reference>
<feature type="compositionally biased region" description="Pro residues" evidence="1">
    <location>
        <begin position="157"/>
        <end position="193"/>
    </location>
</feature>
<dbReference type="EMBL" id="LSYV01000014">
    <property type="protein sequence ID" value="KXZ51264.1"/>
    <property type="molecule type" value="Genomic_DNA"/>
</dbReference>
<comment type="caution">
    <text evidence="2">The sequence shown here is derived from an EMBL/GenBank/DDBJ whole genome shotgun (WGS) entry which is preliminary data.</text>
</comment>
<keyword evidence="3" id="KW-1185">Reference proteome</keyword>
<protein>
    <submittedName>
        <fullName evidence="2">Uncharacterized protein</fullName>
    </submittedName>
</protein>
<feature type="region of interest" description="Disordered" evidence="1">
    <location>
        <begin position="154"/>
        <end position="199"/>
    </location>
</feature>
<dbReference type="AlphaFoldDB" id="A0A150GN88"/>
<sequence>MSDSRCLPSTPSKTAQTAFVNDFKKRVSDTWTIPFDKAVVKSINFNGVMRSLQRRRTASEVEEPAPEVIEVRDSWRQPLRALQELGLTRIVQARAWANQVTTPELLQAHRRMEAQMLGLLSVHCSDLNKHTSANHRILAGSDSTEMDFSVTQQVEVPLPPSPPPRPRPPNPPGIEDPAEAPPPPNRPPRPPSGAPINLNSFAVATGASVTQENV</sequence>
<dbReference type="Proteomes" id="UP000075714">
    <property type="component" value="Unassembled WGS sequence"/>
</dbReference>
<evidence type="ECO:0000313" key="2">
    <source>
        <dbReference type="EMBL" id="KXZ51264.1"/>
    </source>
</evidence>
<accession>A0A150GN88</accession>
<evidence type="ECO:0000313" key="3">
    <source>
        <dbReference type="Proteomes" id="UP000075714"/>
    </source>
</evidence>
<organism evidence="2 3">
    <name type="scientific">Gonium pectorale</name>
    <name type="common">Green alga</name>
    <dbReference type="NCBI Taxonomy" id="33097"/>
    <lineage>
        <taxon>Eukaryota</taxon>
        <taxon>Viridiplantae</taxon>
        <taxon>Chlorophyta</taxon>
        <taxon>core chlorophytes</taxon>
        <taxon>Chlorophyceae</taxon>
        <taxon>CS clade</taxon>
        <taxon>Chlamydomonadales</taxon>
        <taxon>Volvocaceae</taxon>
        <taxon>Gonium</taxon>
    </lineage>
</organism>